<keyword evidence="1" id="KW-0677">Repeat</keyword>
<evidence type="ECO:0000313" key="9">
    <source>
        <dbReference type="Proteomes" id="UP001203297"/>
    </source>
</evidence>
<feature type="compositionally biased region" description="Low complexity" evidence="6">
    <location>
        <begin position="191"/>
        <end position="201"/>
    </location>
</feature>
<protein>
    <recommendedName>
        <fullName evidence="4">RNA polymerase II-associated protein 3</fullName>
    </recommendedName>
</protein>
<dbReference type="SUPFAM" id="SSF48452">
    <property type="entry name" value="TPR-like"/>
    <property type="match status" value="1"/>
</dbReference>
<dbReference type="EMBL" id="WTXG01000003">
    <property type="protein sequence ID" value="KAI0306266.1"/>
    <property type="molecule type" value="Genomic_DNA"/>
</dbReference>
<dbReference type="PANTHER" id="PTHR46423">
    <property type="entry name" value="RNA POLYMERASE II-ASSOCIATED PROTEIN 3"/>
    <property type="match status" value="1"/>
</dbReference>
<organism evidence="8 9">
    <name type="scientific">Multifurca ochricompacta</name>
    <dbReference type="NCBI Taxonomy" id="376703"/>
    <lineage>
        <taxon>Eukaryota</taxon>
        <taxon>Fungi</taxon>
        <taxon>Dikarya</taxon>
        <taxon>Basidiomycota</taxon>
        <taxon>Agaricomycotina</taxon>
        <taxon>Agaricomycetes</taxon>
        <taxon>Russulales</taxon>
        <taxon>Russulaceae</taxon>
        <taxon>Multifurca</taxon>
    </lineage>
</organism>
<name>A0AAD4M9H0_9AGAM</name>
<dbReference type="Proteomes" id="UP001203297">
    <property type="component" value="Unassembled WGS sequence"/>
</dbReference>
<accession>A0AAD4M9H0</accession>
<evidence type="ECO:0000313" key="8">
    <source>
        <dbReference type="EMBL" id="KAI0306266.1"/>
    </source>
</evidence>
<dbReference type="PANTHER" id="PTHR46423:SF1">
    <property type="entry name" value="RNA POLYMERASE II-ASSOCIATED PROTEIN 3"/>
    <property type="match status" value="1"/>
</dbReference>
<feature type="region of interest" description="Disordered" evidence="6">
    <location>
        <begin position="138"/>
        <end position="268"/>
    </location>
</feature>
<reference evidence="8" key="1">
    <citation type="journal article" date="2022" name="New Phytol.">
        <title>Evolutionary transition to the ectomycorrhizal habit in the genomes of a hyperdiverse lineage of mushroom-forming fungi.</title>
        <authorList>
            <person name="Looney B."/>
            <person name="Miyauchi S."/>
            <person name="Morin E."/>
            <person name="Drula E."/>
            <person name="Courty P.E."/>
            <person name="Kohler A."/>
            <person name="Kuo A."/>
            <person name="LaButti K."/>
            <person name="Pangilinan J."/>
            <person name="Lipzen A."/>
            <person name="Riley R."/>
            <person name="Andreopoulos W."/>
            <person name="He G."/>
            <person name="Johnson J."/>
            <person name="Nolan M."/>
            <person name="Tritt A."/>
            <person name="Barry K.W."/>
            <person name="Grigoriev I.V."/>
            <person name="Nagy L.G."/>
            <person name="Hibbett D."/>
            <person name="Henrissat B."/>
            <person name="Matheny P.B."/>
            <person name="Labbe J."/>
            <person name="Martin F.M."/>
        </authorList>
    </citation>
    <scope>NUCLEOTIDE SEQUENCE</scope>
    <source>
        <strain evidence="8">BPL690</strain>
    </source>
</reference>
<sequence>MDSAKASKEKGNTAFKDGDYVAAIGHYTAAALADPSDPTFFLNRAAAYLKLSKNEDAERDCTTVINLSNDKNAKAFFRRAQARVALQKLPDAHNDLQRALRIEPRNESVKAELARVDELILNWKGKAKQRSAPIEITTPSLASSSSSSTTALSKRRRVPITIVDDDDNDTSVPSTSRPSSKSPNDFLNPITAAAAATTTTTQKPKPASFKEAKQARDEKTLGRVGGGIFRMSGKDTSSRHASSPKDPTTTPSPQPAQAPPPPPSYVHPRTLLEFTRTWNNIPASDTGARWTFLNIIPLNSFPALFGSSLDPTLLASFIPVLAAAASGSLSPNADVVAVREFMCTLPRVLRFRTIVQFLSKAEKIAAREVWEKVIVITRRGADGSQDADADEKLELEQAARAWGFTDV</sequence>
<feature type="repeat" description="TPR" evidence="5">
    <location>
        <begin position="73"/>
        <end position="106"/>
    </location>
</feature>
<dbReference type="PROSITE" id="PS50005">
    <property type="entry name" value="TPR"/>
    <property type="match status" value="1"/>
</dbReference>
<feature type="compositionally biased region" description="Pro residues" evidence="6">
    <location>
        <begin position="250"/>
        <end position="265"/>
    </location>
</feature>
<evidence type="ECO:0000256" key="1">
    <source>
        <dbReference type="ARBA" id="ARBA00022737"/>
    </source>
</evidence>
<dbReference type="AlphaFoldDB" id="A0AAD4M9H0"/>
<evidence type="ECO:0000256" key="3">
    <source>
        <dbReference type="ARBA" id="ARBA00038275"/>
    </source>
</evidence>
<feature type="compositionally biased region" description="Low complexity" evidence="6">
    <location>
        <begin position="140"/>
        <end position="152"/>
    </location>
</feature>
<proteinExistence type="inferred from homology"/>
<evidence type="ECO:0000256" key="6">
    <source>
        <dbReference type="SAM" id="MobiDB-lite"/>
    </source>
</evidence>
<keyword evidence="9" id="KW-1185">Reference proteome</keyword>
<feature type="compositionally biased region" description="Basic and acidic residues" evidence="6">
    <location>
        <begin position="208"/>
        <end position="221"/>
    </location>
</feature>
<dbReference type="InterPro" id="IPR051966">
    <property type="entry name" value="RPAP3"/>
</dbReference>
<evidence type="ECO:0000256" key="5">
    <source>
        <dbReference type="PROSITE-ProRule" id="PRU00339"/>
    </source>
</evidence>
<dbReference type="GO" id="GO:0101031">
    <property type="term" value="C:protein folding chaperone complex"/>
    <property type="evidence" value="ECO:0007669"/>
    <property type="project" value="TreeGrafter"/>
</dbReference>
<gene>
    <name evidence="8" type="ORF">B0F90DRAFT_1688488</name>
</gene>
<dbReference type="InterPro" id="IPR025986">
    <property type="entry name" value="RPAP3-like_C"/>
</dbReference>
<feature type="domain" description="RNA-polymerase II-associated protein 3-like C-terminal" evidence="7">
    <location>
        <begin position="268"/>
        <end position="363"/>
    </location>
</feature>
<dbReference type="Gene3D" id="1.25.40.10">
    <property type="entry name" value="Tetratricopeptide repeat domain"/>
    <property type="match status" value="1"/>
</dbReference>
<evidence type="ECO:0000256" key="4">
    <source>
        <dbReference type="ARBA" id="ARBA00040133"/>
    </source>
</evidence>
<evidence type="ECO:0000256" key="2">
    <source>
        <dbReference type="ARBA" id="ARBA00022803"/>
    </source>
</evidence>
<comment type="similarity">
    <text evidence="3">Belongs to the RPAP3 family.</text>
</comment>
<dbReference type="InterPro" id="IPR011990">
    <property type="entry name" value="TPR-like_helical_dom_sf"/>
</dbReference>
<dbReference type="SMART" id="SM00028">
    <property type="entry name" value="TPR"/>
    <property type="match status" value="3"/>
</dbReference>
<dbReference type="Pfam" id="PF13877">
    <property type="entry name" value="RPAP3_C"/>
    <property type="match status" value="1"/>
</dbReference>
<dbReference type="InterPro" id="IPR019734">
    <property type="entry name" value="TPR_rpt"/>
</dbReference>
<evidence type="ECO:0000259" key="7">
    <source>
        <dbReference type="Pfam" id="PF13877"/>
    </source>
</evidence>
<feature type="compositionally biased region" description="Low complexity" evidence="6">
    <location>
        <begin position="171"/>
        <end position="183"/>
    </location>
</feature>
<keyword evidence="2 5" id="KW-0802">TPR repeat</keyword>
<comment type="caution">
    <text evidence="8">The sequence shown here is derived from an EMBL/GenBank/DDBJ whole genome shotgun (WGS) entry which is preliminary data.</text>
</comment>